<feature type="compositionally biased region" description="Polar residues" evidence="8">
    <location>
        <begin position="74"/>
        <end position="103"/>
    </location>
</feature>
<proteinExistence type="predicted"/>
<keyword evidence="11" id="KW-1185">Reference proteome</keyword>
<protein>
    <recommendedName>
        <fullName evidence="9">C2H2-type domain-containing protein</fullName>
    </recommendedName>
</protein>
<dbReference type="CDD" id="cd12148">
    <property type="entry name" value="fungal_TF_MHR"/>
    <property type="match status" value="1"/>
</dbReference>
<dbReference type="GO" id="GO:0000978">
    <property type="term" value="F:RNA polymerase II cis-regulatory region sequence-specific DNA binding"/>
    <property type="evidence" value="ECO:0007669"/>
    <property type="project" value="InterPro"/>
</dbReference>
<dbReference type="Proteomes" id="UP001152049">
    <property type="component" value="Unassembled WGS sequence"/>
</dbReference>
<comment type="subcellular location">
    <subcellularLocation>
        <location evidence="1">Nucleus</location>
    </subcellularLocation>
</comment>
<dbReference type="InterPro" id="IPR051059">
    <property type="entry name" value="VerF-like"/>
</dbReference>
<evidence type="ECO:0000256" key="2">
    <source>
        <dbReference type="ARBA" id="ARBA00022723"/>
    </source>
</evidence>
<feature type="domain" description="C2H2-type" evidence="9">
    <location>
        <begin position="28"/>
        <end position="55"/>
    </location>
</feature>
<keyword evidence="4 7" id="KW-0863">Zinc-finger</keyword>
<evidence type="ECO:0000256" key="1">
    <source>
        <dbReference type="ARBA" id="ARBA00004123"/>
    </source>
</evidence>
<sequence length="410" mass="45952">MSAHVGLVPLVVATHSLKFETDTKEKPYRCPCGRSFSRRDLLTRHSRLSHDGRLPTQQSSTSSIQTPPSPGMPTISSDYTTDQTSASGTFGTLDTQSSIQPDTPTVDPDNGCVEAMQDLSEFLNTVGFDLDLDVELLYPSSLLQCDSEADAGSIPTDINTSPAMAETSTSATHISPDMTAARANITDDHWLSSYEHGYGQHIESRDGYQPIKTFTQPWKITEHQRIDFQHHLEPYSSALEGFIVPSRVTMSRYFAGYIEGFSHHHPVIHIPTFSITNYNQTPELVMAIMAIGAQYRYEHLGGLALYRASRAIIFHRREIQQRDRHNANTSDQGETQSQSPFYLHHGAETLGALLLLAKFASWQRDERLVEEAIEYQYLLAKHARETGFSETEADDGDDWWIWAHSSSPDE</sequence>
<dbReference type="GO" id="GO:0000785">
    <property type="term" value="C:chromatin"/>
    <property type="evidence" value="ECO:0007669"/>
    <property type="project" value="TreeGrafter"/>
</dbReference>
<evidence type="ECO:0000313" key="11">
    <source>
        <dbReference type="Proteomes" id="UP001152049"/>
    </source>
</evidence>
<dbReference type="PANTHER" id="PTHR40626:SF10">
    <property type="entry name" value="C2H2-TYPE DOMAIN-CONTAINING PROTEIN"/>
    <property type="match status" value="1"/>
</dbReference>
<feature type="region of interest" description="Disordered" evidence="8">
    <location>
        <begin position="41"/>
        <end position="105"/>
    </location>
</feature>
<dbReference type="InterPro" id="IPR013087">
    <property type="entry name" value="Znf_C2H2_type"/>
</dbReference>
<evidence type="ECO:0000256" key="7">
    <source>
        <dbReference type="PROSITE-ProRule" id="PRU00042"/>
    </source>
</evidence>
<keyword evidence="2" id="KW-0479">Metal-binding</keyword>
<gene>
    <name evidence="10" type="ORF">NW762_005486</name>
</gene>
<dbReference type="EMBL" id="JAOQAZ010000008">
    <property type="protein sequence ID" value="KAJ4264290.1"/>
    <property type="molecule type" value="Genomic_DNA"/>
</dbReference>
<accession>A0A9W8VI71</accession>
<evidence type="ECO:0000256" key="3">
    <source>
        <dbReference type="ARBA" id="ARBA00022737"/>
    </source>
</evidence>
<name>A0A9W8VI71_9HYPO</name>
<evidence type="ECO:0000313" key="10">
    <source>
        <dbReference type="EMBL" id="KAJ4264290.1"/>
    </source>
</evidence>
<dbReference type="SUPFAM" id="SSF57667">
    <property type="entry name" value="beta-beta-alpha zinc fingers"/>
    <property type="match status" value="1"/>
</dbReference>
<dbReference type="FunFam" id="3.30.160.60:FF:000446">
    <property type="entry name" value="Zinc finger protein"/>
    <property type="match status" value="1"/>
</dbReference>
<dbReference type="AlphaFoldDB" id="A0A9W8VI71"/>
<dbReference type="GO" id="GO:0008270">
    <property type="term" value="F:zinc ion binding"/>
    <property type="evidence" value="ECO:0007669"/>
    <property type="project" value="UniProtKB-KW"/>
</dbReference>
<dbReference type="Pfam" id="PF04082">
    <property type="entry name" value="Fungal_trans"/>
    <property type="match status" value="1"/>
</dbReference>
<dbReference type="GO" id="GO:0006351">
    <property type="term" value="P:DNA-templated transcription"/>
    <property type="evidence" value="ECO:0007669"/>
    <property type="project" value="InterPro"/>
</dbReference>
<dbReference type="InterPro" id="IPR036236">
    <property type="entry name" value="Znf_C2H2_sf"/>
</dbReference>
<dbReference type="PROSITE" id="PS50157">
    <property type="entry name" value="ZINC_FINGER_C2H2_2"/>
    <property type="match status" value="1"/>
</dbReference>
<feature type="compositionally biased region" description="Low complexity" evidence="8">
    <location>
        <begin position="55"/>
        <end position="66"/>
    </location>
</feature>
<reference evidence="10" key="1">
    <citation type="submission" date="2022-09" db="EMBL/GenBank/DDBJ databases">
        <title>Fusarium specimens isolated from Avocado Roots.</title>
        <authorList>
            <person name="Stajich J."/>
            <person name="Roper C."/>
            <person name="Heimlech-Rivalta G."/>
        </authorList>
    </citation>
    <scope>NUCLEOTIDE SEQUENCE</scope>
    <source>
        <strain evidence="10">CF00136</strain>
    </source>
</reference>
<dbReference type="PANTHER" id="PTHR40626">
    <property type="entry name" value="MIP31509P"/>
    <property type="match status" value="1"/>
</dbReference>
<dbReference type="GO" id="GO:0005634">
    <property type="term" value="C:nucleus"/>
    <property type="evidence" value="ECO:0007669"/>
    <property type="project" value="UniProtKB-SubCell"/>
</dbReference>
<feature type="compositionally biased region" description="Basic and acidic residues" evidence="8">
    <location>
        <begin position="41"/>
        <end position="53"/>
    </location>
</feature>
<keyword evidence="5" id="KW-0862">Zinc</keyword>
<evidence type="ECO:0000256" key="4">
    <source>
        <dbReference type="ARBA" id="ARBA00022771"/>
    </source>
</evidence>
<dbReference type="OrthoDB" id="654211at2759"/>
<comment type="caution">
    <text evidence="10">The sequence shown here is derived from an EMBL/GenBank/DDBJ whole genome shotgun (WGS) entry which is preliminary data.</text>
</comment>
<evidence type="ECO:0000256" key="8">
    <source>
        <dbReference type="SAM" id="MobiDB-lite"/>
    </source>
</evidence>
<dbReference type="GO" id="GO:0000981">
    <property type="term" value="F:DNA-binding transcription factor activity, RNA polymerase II-specific"/>
    <property type="evidence" value="ECO:0007669"/>
    <property type="project" value="InterPro"/>
</dbReference>
<dbReference type="Gene3D" id="3.30.160.60">
    <property type="entry name" value="Classic Zinc Finger"/>
    <property type="match status" value="1"/>
</dbReference>
<evidence type="ECO:0000256" key="5">
    <source>
        <dbReference type="ARBA" id="ARBA00022833"/>
    </source>
</evidence>
<keyword evidence="3" id="KW-0677">Repeat</keyword>
<evidence type="ECO:0000256" key="6">
    <source>
        <dbReference type="ARBA" id="ARBA00023242"/>
    </source>
</evidence>
<keyword evidence="6" id="KW-0539">Nucleus</keyword>
<organism evidence="10 11">
    <name type="scientific">Fusarium torreyae</name>
    <dbReference type="NCBI Taxonomy" id="1237075"/>
    <lineage>
        <taxon>Eukaryota</taxon>
        <taxon>Fungi</taxon>
        <taxon>Dikarya</taxon>
        <taxon>Ascomycota</taxon>
        <taxon>Pezizomycotina</taxon>
        <taxon>Sordariomycetes</taxon>
        <taxon>Hypocreomycetidae</taxon>
        <taxon>Hypocreales</taxon>
        <taxon>Nectriaceae</taxon>
        <taxon>Fusarium</taxon>
    </lineage>
</organism>
<dbReference type="InterPro" id="IPR007219">
    <property type="entry name" value="XnlR_reg_dom"/>
</dbReference>
<evidence type="ECO:0000259" key="9">
    <source>
        <dbReference type="PROSITE" id="PS50157"/>
    </source>
</evidence>